<sequence length="238" mass="25636">MPLTPHPTLPKAAKPRHAASFDIWNSSATGHQRAEAQPGKGWRAVRDIKLHSQFKAVDGGGGARLQHPHSFFKNAYGDEDEDVLQTKSVVDMLRKPGTMDTPKQTQQEVQTKKGIFDGLTVYVNGSTYPLISDHKLKRVLLENGASMAMHLGRRRVTHVVLGRPSGKGDGGAEGGLAGGKMEKEIRRGGGGGIKYVGVEWVLESVKAGVRLSEARFANVKVAAKAQPSVLSMARKGNN</sequence>
<dbReference type="SMART" id="SM00292">
    <property type="entry name" value="BRCT"/>
    <property type="match status" value="1"/>
</dbReference>
<reference evidence="2 3" key="1">
    <citation type="journal article" date="2015" name="Genome Announc.">
        <title>Draft Genome Sequence and Gene Annotation of the Entomopathogenic Fungus Verticillium hemipterigenum.</title>
        <authorList>
            <person name="Horn F."/>
            <person name="Habel A."/>
            <person name="Scharf D.H."/>
            <person name="Dworschak J."/>
            <person name="Brakhage A.A."/>
            <person name="Guthke R."/>
            <person name="Hertweck C."/>
            <person name="Linde J."/>
        </authorList>
    </citation>
    <scope>NUCLEOTIDE SEQUENCE [LARGE SCALE GENOMIC DNA]</scope>
</reference>
<dbReference type="SUPFAM" id="SSF52113">
    <property type="entry name" value="BRCT domain"/>
    <property type="match status" value="1"/>
</dbReference>
<dbReference type="Pfam" id="PF00533">
    <property type="entry name" value="BRCT"/>
    <property type="match status" value="1"/>
</dbReference>
<organism evidence="2 3">
    <name type="scientific">[Torrubiella] hemipterigena</name>
    <dbReference type="NCBI Taxonomy" id="1531966"/>
    <lineage>
        <taxon>Eukaryota</taxon>
        <taxon>Fungi</taxon>
        <taxon>Dikarya</taxon>
        <taxon>Ascomycota</taxon>
        <taxon>Pezizomycotina</taxon>
        <taxon>Sordariomycetes</taxon>
        <taxon>Hypocreomycetidae</taxon>
        <taxon>Hypocreales</taxon>
        <taxon>Clavicipitaceae</taxon>
        <taxon>Clavicipitaceae incertae sedis</taxon>
        <taxon>'Torrubiella' clade</taxon>
    </lineage>
</organism>
<dbReference type="InterPro" id="IPR001357">
    <property type="entry name" value="BRCT_dom"/>
</dbReference>
<dbReference type="EMBL" id="CDHN01000007">
    <property type="protein sequence ID" value="CEJ94675.1"/>
    <property type="molecule type" value="Genomic_DNA"/>
</dbReference>
<dbReference type="OrthoDB" id="427711at2759"/>
<protein>
    <recommendedName>
        <fullName evidence="1">BRCT domain-containing protein</fullName>
    </recommendedName>
</protein>
<dbReference type="HOGENOM" id="CLU_054245_0_0_1"/>
<evidence type="ECO:0000259" key="1">
    <source>
        <dbReference type="PROSITE" id="PS50172"/>
    </source>
</evidence>
<gene>
    <name evidence="2" type="ORF">VHEMI10192</name>
</gene>
<evidence type="ECO:0000313" key="3">
    <source>
        <dbReference type="Proteomes" id="UP000039046"/>
    </source>
</evidence>
<dbReference type="Gene3D" id="3.40.50.10190">
    <property type="entry name" value="BRCT domain"/>
    <property type="match status" value="1"/>
</dbReference>
<evidence type="ECO:0000313" key="2">
    <source>
        <dbReference type="EMBL" id="CEJ94675.1"/>
    </source>
</evidence>
<dbReference type="AlphaFoldDB" id="A0A0A1TRH7"/>
<name>A0A0A1TRH7_9HYPO</name>
<keyword evidence="3" id="KW-1185">Reference proteome</keyword>
<dbReference type="InterPro" id="IPR036420">
    <property type="entry name" value="BRCT_dom_sf"/>
</dbReference>
<accession>A0A0A1TRH7</accession>
<feature type="domain" description="BRCT" evidence="1">
    <location>
        <begin position="111"/>
        <end position="218"/>
    </location>
</feature>
<proteinExistence type="predicted"/>
<dbReference type="STRING" id="1531966.A0A0A1TRH7"/>
<dbReference type="PROSITE" id="PS50172">
    <property type="entry name" value="BRCT"/>
    <property type="match status" value="1"/>
</dbReference>
<dbReference type="Proteomes" id="UP000039046">
    <property type="component" value="Unassembled WGS sequence"/>
</dbReference>